<dbReference type="InterPro" id="IPR011604">
    <property type="entry name" value="PDDEXK-like_dom_sf"/>
</dbReference>
<evidence type="ECO:0000313" key="3">
    <source>
        <dbReference type="Proteomes" id="UP000215059"/>
    </source>
</evidence>
<accession>A0A235FEK1</accession>
<dbReference type="InterPro" id="IPR024432">
    <property type="entry name" value="Put_RecE_PDDEXK-like_dom"/>
</dbReference>
<dbReference type="Gene3D" id="3.90.320.10">
    <property type="match status" value="1"/>
</dbReference>
<organism evidence="2 3">
    <name type="scientific">Fictibacillus aquaticus</name>
    <dbReference type="NCBI Taxonomy" id="2021314"/>
    <lineage>
        <taxon>Bacteria</taxon>
        <taxon>Bacillati</taxon>
        <taxon>Bacillota</taxon>
        <taxon>Bacilli</taxon>
        <taxon>Bacillales</taxon>
        <taxon>Fictibacillaceae</taxon>
        <taxon>Fictibacillus</taxon>
    </lineage>
</organism>
<dbReference type="OrthoDB" id="2212578at2"/>
<proteinExistence type="predicted"/>
<comment type="caution">
    <text evidence="2">The sequence shown here is derived from an EMBL/GenBank/DDBJ whole genome shotgun (WGS) entry which is preliminary data.</text>
</comment>
<feature type="domain" description="Putative exodeoxyribonuclease 8 PDDEXK-like" evidence="1">
    <location>
        <begin position="2"/>
        <end position="232"/>
    </location>
</feature>
<name>A0A235FEK1_9BACL</name>
<dbReference type="EMBL" id="NOII01000001">
    <property type="protein sequence ID" value="OYD59778.1"/>
    <property type="molecule type" value="Genomic_DNA"/>
</dbReference>
<protein>
    <recommendedName>
        <fullName evidence="1">Putative exodeoxyribonuclease 8 PDDEXK-like domain-containing protein</fullName>
    </recommendedName>
</protein>
<sequence>MSVSQYKDFLKCEASALARLNRKNVEPKSEALLFGSYVHSWLDGTIEEFKTENPDLFSTRGASKGELKAQYKLADEMIKVLENDPFCMMALQGEKEVIMTGELFGIQWKMRMDVYNPSLGRFSDLKTVKALNEKYWKEGVGYCSFVEAYGYITQLAVYSEIERRNRGGDSWLESYLVAVSKQDPPDKAIITIDQDTLAMALGEVEEKITRVAAVKAGEVKPIECGKCYHCRRNKKITTVIHYMDLIS</sequence>
<gene>
    <name evidence="2" type="ORF">CGZ90_00615</name>
</gene>
<dbReference type="AlphaFoldDB" id="A0A235FEK1"/>
<keyword evidence="3" id="KW-1185">Reference proteome</keyword>
<dbReference type="Pfam" id="PF12684">
    <property type="entry name" value="DUF3799"/>
    <property type="match status" value="1"/>
</dbReference>
<dbReference type="Proteomes" id="UP000215059">
    <property type="component" value="Unassembled WGS sequence"/>
</dbReference>
<reference evidence="2 3" key="1">
    <citation type="submission" date="2017-07" db="EMBL/GenBank/DDBJ databases">
        <title>Fictibacillus sp. nov. GDSW-R2A3 Genome sequencing and assembly.</title>
        <authorList>
            <person name="Mayilraj S."/>
        </authorList>
    </citation>
    <scope>NUCLEOTIDE SEQUENCE [LARGE SCALE GENOMIC DNA]</scope>
    <source>
        <strain evidence="2 3">GDSW-R2A3</strain>
    </source>
</reference>
<evidence type="ECO:0000313" key="2">
    <source>
        <dbReference type="EMBL" id="OYD59778.1"/>
    </source>
</evidence>
<evidence type="ECO:0000259" key="1">
    <source>
        <dbReference type="Pfam" id="PF12684"/>
    </source>
</evidence>